<dbReference type="Gene3D" id="3.60.21.10">
    <property type="match status" value="1"/>
</dbReference>
<dbReference type="PANTHER" id="PTHR10161:SF14">
    <property type="entry name" value="TARTRATE-RESISTANT ACID PHOSPHATASE TYPE 5"/>
    <property type="match status" value="1"/>
</dbReference>
<dbReference type="Proteomes" id="UP000001307">
    <property type="component" value="Unassembled WGS sequence"/>
</dbReference>
<evidence type="ECO:0000313" key="4">
    <source>
        <dbReference type="EMBL" id="CBY12137.1"/>
    </source>
</evidence>
<dbReference type="InterPro" id="IPR051558">
    <property type="entry name" value="Metallophosphoesterase_PAP"/>
</dbReference>
<reference evidence="4" key="1">
    <citation type="journal article" date="2010" name="Science">
        <title>Plasticity of animal genome architecture unmasked by rapid evolution of a pelagic tunicate.</title>
        <authorList>
            <person name="Denoeud F."/>
            <person name="Henriet S."/>
            <person name="Mungpakdee S."/>
            <person name="Aury J.M."/>
            <person name="Da Silva C."/>
            <person name="Brinkmann H."/>
            <person name="Mikhaleva J."/>
            <person name="Olsen L.C."/>
            <person name="Jubin C."/>
            <person name="Canestro C."/>
            <person name="Bouquet J.M."/>
            <person name="Danks G."/>
            <person name="Poulain J."/>
            <person name="Campsteijn C."/>
            <person name="Adamski M."/>
            <person name="Cross I."/>
            <person name="Yadetie F."/>
            <person name="Muffato M."/>
            <person name="Louis A."/>
            <person name="Butcher S."/>
            <person name="Tsagkogeorga G."/>
            <person name="Konrad A."/>
            <person name="Singh S."/>
            <person name="Jensen M.F."/>
            <person name="Cong E.H."/>
            <person name="Eikeseth-Otteraa H."/>
            <person name="Noel B."/>
            <person name="Anthouard V."/>
            <person name="Porcel B.M."/>
            <person name="Kachouri-Lafond R."/>
            <person name="Nishino A."/>
            <person name="Ugolini M."/>
            <person name="Chourrout P."/>
            <person name="Nishida H."/>
            <person name="Aasland R."/>
            <person name="Huzurbazar S."/>
            <person name="Westhof E."/>
            <person name="Delsuc F."/>
            <person name="Lehrach H."/>
            <person name="Reinhardt R."/>
            <person name="Weissenbach J."/>
            <person name="Roy S.W."/>
            <person name="Artiguenave F."/>
            <person name="Postlethwait J.H."/>
            <person name="Manak J.R."/>
            <person name="Thompson E.M."/>
            <person name="Jaillon O."/>
            <person name="Du Pasquier L."/>
            <person name="Boudinot P."/>
            <person name="Liberles D.A."/>
            <person name="Volff J.N."/>
            <person name="Philippe H."/>
            <person name="Lenhard B."/>
            <person name="Roest Crollius H."/>
            <person name="Wincker P."/>
            <person name="Chourrout D."/>
        </authorList>
    </citation>
    <scope>NUCLEOTIDE SEQUENCE [LARGE SCALE GENOMIC DNA]</scope>
</reference>
<dbReference type="InterPro" id="IPR029052">
    <property type="entry name" value="Metallo-depent_PP-like"/>
</dbReference>
<keyword evidence="2" id="KW-0378">Hydrolase</keyword>
<dbReference type="OrthoDB" id="411211at2759"/>
<dbReference type="GO" id="GO:0016787">
    <property type="term" value="F:hydrolase activity"/>
    <property type="evidence" value="ECO:0007669"/>
    <property type="project" value="UniProtKB-KW"/>
</dbReference>
<gene>
    <name evidence="4" type="ORF">GSOID_T00018007001</name>
</gene>
<dbReference type="EMBL" id="FN653107">
    <property type="protein sequence ID" value="CBY12137.1"/>
    <property type="molecule type" value="Genomic_DNA"/>
</dbReference>
<keyword evidence="1" id="KW-0732">Signal</keyword>
<dbReference type="Pfam" id="PF00149">
    <property type="entry name" value="Metallophos"/>
    <property type="match status" value="1"/>
</dbReference>
<feature type="domain" description="Calcineurin-like phosphoesterase" evidence="3">
    <location>
        <begin position="46"/>
        <end position="289"/>
    </location>
</feature>
<dbReference type="AlphaFoldDB" id="E4XQQ1"/>
<keyword evidence="5" id="KW-1185">Reference proteome</keyword>
<evidence type="ECO:0000256" key="1">
    <source>
        <dbReference type="ARBA" id="ARBA00022729"/>
    </source>
</evidence>
<organism evidence="4">
    <name type="scientific">Oikopleura dioica</name>
    <name type="common">Tunicate</name>
    <dbReference type="NCBI Taxonomy" id="34765"/>
    <lineage>
        <taxon>Eukaryota</taxon>
        <taxon>Metazoa</taxon>
        <taxon>Chordata</taxon>
        <taxon>Tunicata</taxon>
        <taxon>Appendicularia</taxon>
        <taxon>Copelata</taxon>
        <taxon>Oikopleuridae</taxon>
        <taxon>Oikopleura</taxon>
    </lineage>
</organism>
<dbReference type="InParanoid" id="E4XQQ1"/>
<sequence length="417" mass="48237">MILKTFFLPILIAEVIPPFGNFTSSDGVTRETYRIVKNIDTDELDFVVMGDWGGLPAPHYTNNLQLNGARALMDYALENPPAFIIPLGDNFYYNGIESVRDRQWERTFELVYDSQEMMVPWYPTLGNHDWAMLPEDTEGDRKGNGWAQIEYSAFGSGRWTFPDLFYTIEYKTADGTRVKVIMIETTSLTGIHSSKKPGPDRRDPNCENPYNKECELKRLYPLFPEIVNWAWEWIEYELKNSDDFDYLFAAGHYQILETGGIWDYELFRHLDPLFEQYNVQAYFQGHRHTHEHATRSPKIQPEGLDFELPGSVHYLTTGAGAHYDTETMLFEQYLGQDIPGRSGCHPKFEKQGNDMGEAICYYYWANQNSSMQEDGGFVSVKISKEKAIVRMITSETYSEENGRTIGHEFEILPRINK</sequence>
<proteinExistence type="predicted"/>
<dbReference type="SUPFAM" id="SSF56300">
    <property type="entry name" value="Metallo-dependent phosphatases"/>
    <property type="match status" value="1"/>
</dbReference>
<evidence type="ECO:0000259" key="3">
    <source>
        <dbReference type="Pfam" id="PF00149"/>
    </source>
</evidence>
<accession>E4XQQ1</accession>
<protein>
    <recommendedName>
        <fullName evidence="3">Calcineurin-like phosphoesterase domain-containing protein</fullName>
    </recommendedName>
</protein>
<name>E4XQQ1_OIKDI</name>
<dbReference type="InterPro" id="IPR004843">
    <property type="entry name" value="Calcineurin-like_PHP"/>
</dbReference>
<dbReference type="PANTHER" id="PTHR10161">
    <property type="entry name" value="TARTRATE-RESISTANT ACID PHOSPHATASE TYPE 5"/>
    <property type="match status" value="1"/>
</dbReference>
<evidence type="ECO:0000313" key="5">
    <source>
        <dbReference type="Proteomes" id="UP000001307"/>
    </source>
</evidence>
<evidence type="ECO:0000256" key="2">
    <source>
        <dbReference type="ARBA" id="ARBA00022801"/>
    </source>
</evidence>